<dbReference type="Proteomes" id="UP000721844">
    <property type="component" value="Unassembled WGS sequence"/>
</dbReference>
<reference evidence="1 2" key="1">
    <citation type="journal article" date="2021" name="Microorganisms">
        <title>Acidisoma silvae sp. nov. and Acidisomacellulosilytica sp. nov., Two Acidophilic Bacteria Isolated from Decaying Wood, Hydrolyzing Cellulose and Producing Poly-3-hydroxybutyrate.</title>
        <authorList>
            <person name="Mieszkin S."/>
            <person name="Pouder E."/>
            <person name="Uroz S."/>
            <person name="Simon-Colin C."/>
            <person name="Alain K."/>
        </authorList>
    </citation>
    <scope>NUCLEOTIDE SEQUENCE [LARGE SCALE GENOMIC DNA]</scope>
    <source>
        <strain evidence="1 2">HW T5.17</strain>
    </source>
</reference>
<evidence type="ECO:0000313" key="1">
    <source>
        <dbReference type="EMBL" id="MCB8881695.1"/>
    </source>
</evidence>
<proteinExistence type="predicted"/>
<dbReference type="RefSeq" id="WP_227308360.1">
    <property type="nucleotide sequence ID" value="NZ_JAESVA010000005.1"/>
</dbReference>
<accession>A0A963Z2R7</accession>
<organism evidence="1 2">
    <name type="scientific">Acidisoma cellulosilyticum</name>
    <dbReference type="NCBI Taxonomy" id="2802395"/>
    <lineage>
        <taxon>Bacteria</taxon>
        <taxon>Pseudomonadati</taxon>
        <taxon>Pseudomonadota</taxon>
        <taxon>Alphaproteobacteria</taxon>
        <taxon>Acetobacterales</taxon>
        <taxon>Acidocellaceae</taxon>
        <taxon>Acidisoma</taxon>
    </lineage>
</organism>
<dbReference type="AlphaFoldDB" id="A0A963Z2R7"/>
<protein>
    <submittedName>
        <fullName evidence="1">DUF4043 domain-containing protein</fullName>
    </submittedName>
</protein>
<comment type="caution">
    <text evidence="1">The sequence shown here is derived from an EMBL/GenBank/DDBJ whole genome shotgun (WGS) entry which is preliminary data.</text>
</comment>
<gene>
    <name evidence="1" type="ORF">ACELLULO517_15715</name>
</gene>
<sequence length="455" mass="48189">MGIENFPSQLQPIIQQGFLSRTFRKPLTSILGYRKVAERRVFQNRVGQTITDTKRGLKKPSTTPIAATANTGLDNGMTSSQWSVEQYTLGIDMYADTEDLNMVTQGVGLAAQFVQNAEVNATQAAQSLDEIARNTLFYGSSSPLVTDTGGYLGGNTRVVAALTADGLSLEVDDIRGFKNSVSQVLNSTGEGTVVAISSANPASVSVNGVVYTCIGAVPDATNVSTAPGGISGTLTFSGTNVAEANGVLAAPVVISTAPVVLRPNGRTTTAALQAGDTLTMSMILRAVATLRKNAVPTIDGMYNCYIEDDQLLELFNDPQFQHLFRGAYNSTEFRQGQVFELLGVRYIPTTEAPQQASLGAGPILRAIIVGGGALIEGDFENTAYSDVPDASRSLIEMIDGVAMVTRAPLDRLDQIISQSWYWIGGFALPTDVTSTGIIPTATNSALKRAVILESL</sequence>
<name>A0A963Z2R7_9PROT</name>
<evidence type="ECO:0000313" key="2">
    <source>
        <dbReference type="Proteomes" id="UP000721844"/>
    </source>
</evidence>
<dbReference type="EMBL" id="JAESVA010000005">
    <property type="protein sequence ID" value="MCB8881695.1"/>
    <property type="molecule type" value="Genomic_DNA"/>
</dbReference>
<keyword evidence="2" id="KW-1185">Reference proteome</keyword>